<protein>
    <submittedName>
        <fullName evidence="2">Uncharacterized protein</fullName>
    </submittedName>
</protein>
<dbReference type="VEuPathDB" id="FungiDB:AMAG_06622"/>
<proteinExistence type="predicted"/>
<evidence type="ECO:0000256" key="1">
    <source>
        <dbReference type="SAM" id="MobiDB-lite"/>
    </source>
</evidence>
<name>A0A0L0SEI3_ALLM3</name>
<dbReference type="EMBL" id="GG745337">
    <property type="protein sequence ID" value="KNE60857.1"/>
    <property type="molecule type" value="Genomic_DNA"/>
</dbReference>
<dbReference type="Proteomes" id="UP000054350">
    <property type="component" value="Unassembled WGS sequence"/>
</dbReference>
<keyword evidence="3" id="KW-1185">Reference proteome</keyword>
<reference evidence="3" key="2">
    <citation type="submission" date="2009-11" db="EMBL/GenBank/DDBJ databases">
        <title>The Genome Sequence of Allomyces macrogynus strain ATCC 38327.</title>
        <authorList>
            <consortium name="The Broad Institute Genome Sequencing Platform"/>
            <person name="Russ C."/>
            <person name="Cuomo C."/>
            <person name="Shea T."/>
            <person name="Young S.K."/>
            <person name="Zeng Q."/>
            <person name="Koehrsen M."/>
            <person name="Haas B."/>
            <person name="Borodovsky M."/>
            <person name="Guigo R."/>
            <person name="Alvarado L."/>
            <person name="Berlin A."/>
            <person name="Borenstein D."/>
            <person name="Chen Z."/>
            <person name="Engels R."/>
            <person name="Freedman E."/>
            <person name="Gellesch M."/>
            <person name="Goldberg J."/>
            <person name="Griggs A."/>
            <person name="Gujja S."/>
            <person name="Heiman D."/>
            <person name="Hepburn T."/>
            <person name="Howarth C."/>
            <person name="Jen D."/>
            <person name="Larson L."/>
            <person name="Lewis B."/>
            <person name="Mehta T."/>
            <person name="Park D."/>
            <person name="Pearson M."/>
            <person name="Roberts A."/>
            <person name="Saif S."/>
            <person name="Shenoy N."/>
            <person name="Sisk P."/>
            <person name="Stolte C."/>
            <person name="Sykes S."/>
            <person name="Walk T."/>
            <person name="White J."/>
            <person name="Yandava C."/>
            <person name="Burger G."/>
            <person name="Gray M.W."/>
            <person name="Holland P.W.H."/>
            <person name="King N."/>
            <person name="Lang F.B.F."/>
            <person name="Roger A.J."/>
            <person name="Ruiz-Trillo I."/>
            <person name="Lander E."/>
            <person name="Nusbaum C."/>
        </authorList>
    </citation>
    <scope>NUCLEOTIDE SEQUENCE [LARGE SCALE GENOMIC DNA]</scope>
    <source>
        <strain evidence="3">ATCC 38327</strain>
    </source>
</reference>
<feature type="region of interest" description="Disordered" evidence="1">
    <location>
        <begin position="73"/>
        <end position="101"/>
    </location>
</feature>
<gene>
    <name evidence="2" type="ORF">AMAG_06622</name>
</gene>
<accession>A0A0L0SEI3</accession>
<evidence type="ECO:0000313" key="2">
    <source>
        <dbReference type="EMBL" id="KNE60857.1"/>
    </source>
</evidence>
<reference evidence="2 3" key="1">
    <citation type="submission" date="2009-11" db="EMBL/GenBank/DDBJ databases">
        <title>Annotation of Allomyces macrogynus ATCC 38327.</title>
        <authorList>
            <consortium name="The Broad Institute Genome Sequencing Platform"/>
            <person name="Russ C."/>
            <person name="Cuomo C."/>
            <person name="Burger G."/>
            <person name="Gray M.W."/>
            <person name="Holland P.W.H."/>
            <person name="King N."/>
            <person name="Lang F.B.F."/>
            <person name="Roger A.J."/>
            <person name="Ruiz-Trillo I."/>
            <person name="Young S.K."/>
            <person name="Zeng Q."/>
            <person name="Gargeya S."/>
            <person name="Fitzgerald M."/>
            <person name="Haas B."/>
            <person name="Abouelleil A."/>
            <person name="Alvarado L."/>
            <person name="Arachchi H.M."/>
            <person name="Berlin A."/>
            <person name="Chapman S.B."/>
            <person name="Gearin G."/>
            <person name="Goldberg J."/>
            <person name="Griggs A."/>
            <person name="Gujja S."/>
            <person name="Hansen M."/>
            <person name="Heiman D."/>
            <person name="Howarth C."/>
            <person name="Larimer J."/>
            <person name="Lui A."/>
            <person name="MacDonald P.J.P."/>
            <person name="McCowen C."/>
            <person name="Montmayeur A."/>
            <person name="Murphy C."/>
            <person name="Neiman D."/>
            <person name="Pearson M."/>
            <person name="Priest M."/>
            <person name="Roberts A."/>
            <person name="Saif S."/>
            <person name="Shea T."/>
            <person name="Sisk P."/>
            <person name="Stolte C."/>
            <person name="Sykes S."/>
            <person name="Wortman J."/>
            <person name="Nusbaum C."/>
            <person name="Birren B."/>
        </authorList>
    </citation>
    <scope>NUCLEOTIDE SEQUENCE [LARGE SCALE GENOMIC DNA]</scope>
    <source>
        <strain evidence="2 3">ATCC 38327</strain>
    </source>
</reference>
<evidence type="ECO:0000313" key="3">
    <source>
        <dbReference type="Proteomes" id="UP000054350"/>
    </source>
</evidence>
<sequence length="144" mass="14799">MCAAYGMPTPASSAHHEHPHAPSLRGAGSARKPLLPLFSPEAADENAWASSPAHSAAVMPEYASAPAPGFWGPAPAPVTAMPSRKRSRSPDTPRAAAVVPPPTSHGACMCADYRLAPRPALAAMVPPAMGARVSHGVIEFSTHP</sequence>
<organism evidence="2 3">
    <name type="scientific">Allomyces macrogynus (strain ATCC 38327)</name>
    <name type="common">Allomyces javanicus var. macrogynus</name>
    <dbReference type="NCBI Taxonomy" id="578462"/>
    <lineage>
        <taxon>Eukaryota</taxon>
        <taxon>Fungi</taxon>
        <taxon>Fungi incertae sedis</taxon>
        <taxon>Blastocladiomycota</taxon>
        <taxon>Blastocladiomycetes</taxon>
        <taxon>Blastocladiales</taxon>
        <taxon>Blastocladiaceae</taxon>
        <taxon>Allomyces</taxon>
    </lineage>
</organism>
<dbReference type="AlphaFoldDB" id="A0A0L0SEI3"/>
<feature type="region of interest" description="Disordered" evidence="1">
    <location>
        <begin position="1"/>
        <end position="28"/>
    </location>
</feature>